<feature type="compositionally biased region" description="Polar residues" evidence="1">
    <location>
        <begin position="1"/>
        <end position="16"/>
    </location>
</feature>
<gene>
    <name evidence="3" type="ORF">HNR10_005007</name>
</gene>
<keyword evidence="2" id="KW-1133">Transmembrane helix</keyword>
<comment type="caution">
    <text evidence="3">The sequence shown here is derived from an EMBL/GenBank/DDBJ whole genome shotgun (WGS) entry which is preliminary data.</text>
</comment>
<protein>
    <submittedName>
        <fullName evidence="3">Uncharacterized protein</fullName>
    </submittedName>
</protein>
<feature type="compositionally biased region" description="Low complexity" evidence="1">
    <location>
        <begin position="53"/>
        <end position="67"/>
    </location>
</feature>
<feature type="transmembrane region" description="Helical" evidence="2">
    <location>
        <begin position="126"/>
        <end position="146"/>
    </location>
</feature>
<sequence length="193" mass="19558">MSTSPENNSPTDNTPQPDEDAAATDGSAAPAEPTTTGEPTASEEVAAEEADATGEAATGTEEPATATMVEPRPGGALSAETFSLVALFMLILTMLSGRLVELFATVSSIGDQQVAAAQVAQLNTQITTSGAMAAITVLFAVLALVLSGAGTRTWARWTATATLITGLLFVAVAVATYVMVPVGVEQPPMMPMG</sequence>
<reference evidence="3 4" key="1">
    <citation type="submission" date="2020-07" db="EMBL/GenBank/DDBJ databases">
        <title>Sequencing the genomes of 1000 actinobacteria strains.</title>
        <authorList>
            <person name="Klenk H.-P."/>
        </authorList>
    </citation>
    <scope>NUCLEOTIDE SEQUENCE [LARGE SCALE GENOMIC DNA]</scope>
    <source>
        <strain evidence="3 4">DSM 44442</strain>
    </source>
</reference>
<dbReference type="AlphaFoldDB" id="A0A7Z0JCE0"/>
<evidence type="ECO:0000256" key="1">
    <source>
        <dbReference type="SAM" id="MobiDB-lite"/>
    </source>
</evidence>
<evidence type="ECO:0000256" key="2">
    <source>
        <dbReference type="SAM" id="Phobius"/>
    </source>
</evidence>
<dbReference type="Proteomes" id="UP000572051">
    <property type="component" value="Unassembled WGS sequence"/>
</dbReference>
<dbReference type="EMBL" id="JACCFS010000001">
    <property type="protein sequence ID" value="NYJ37126.1"/>
    <property type="molecule type" value="Genomic_DNA"/>
</dbReference>
<name>A0A7Z0JCE0_9ACTN</name>
<proteinExistence type="predicted"/>
<evidence type="ECO:0000313" key="3">
    <source>
        <dbReference type="EMBL" id="NYJ37126.1"/>
    </source>
</evidence>
<keyword evidence="4" id="KW-1185">Reference proteome</keyword>
<feature type="transmembrane region" description="Helical" evidence="2">
    <location>
        <begin position="158"/>
        <end position="180"/>
    </location>
</feature>
<feature type="compositionally biased region" description="Low complexity" evidence="1">
    <location>
        <begin position="23"/>
        <end position="44"/>
    </location>
</feature>
<feature type="region of interest" description="Disordered" evidence="1">
    <location>
        <begin position="1"/>
        <end position="72"/>
    </location>
</feature>
<organism evidence="3 4">
    <name type="scientific">Nocardiopsis aegyptia</name>
    <dbReference type="NCBI Taxonomy" id="220378"/>
    <lineage>
        <taxon>Bacteria</taxon>
        <taxon>Bacillati</taxon>
        <taxon>Actinomycetota</taxon>
        <taxon>Actinomycetes</taxon>
        <taxon>Streptosporangiales</taxon>
        <taxon>Nocardiopsidaceae</taxon>
        <taxon>Nocardiopsis</taxon>
    </lineage>
</organism>
<evidence type="ECO:0000313" key="4">
    <source>
        <dbReference type="Proteomes" id="UP000572051"/>
    </source>
</evidence>
<keyword evidence="2" id="KW-0472">Membrane</keyword>
<feature type="transmembrane region" description="Helical" evidence="2">
    <location>
        <begin position="82"/>
        <end position="106"/>
    </location>
</feature>
<dbReference type="RefSeq" id="WP_246406406.1">
    <property type="nucleotide sequence ID" value="NZ_JACCFS010000001.1"/>
</dbReference>
<accession>A0A7Z0JCE0</accession>
<keyword evidence="2" id="KW-0812">Transmembrane</keyword>